<proteinExistence type="predicted"/>
<evidence type="ECO:0000313" key="2">
    <source>
        <dbReference type="Proteomes" id="UP000010931"/>
    </source>
</evidence>
<accession>L7F663</accession>
<name>L7F663_STRT8</name>
<organism evidence="1 2">
    <name type="scientific">Streptomyces turgidiscabies (strain Car8)</name>
    <dbReference type="NCBI Taxonomy" id="698760"/>
    <lineage>
        <taxon>Bacteria</taxon>
        <taxon>Bacillati</taxon>
        <taxon>Actinomycetota</taxon>
        <taxon>Actinomycetes</taxon>
        <taxon>Kitasatosporales</taxon>
        <taxon>Streptomycetaceae</taxon>
        <taxon>Streptomyces</taxon>
    </lineage>
</organism>
<gene>
    <name evidence="1" type="ORF">STRTUCAR8_01878</name>
</gene>
<dbReference type="EMBL" id="AEJB01000361">
    <property type="protein sequence ID" value="ELP66120.1"/>
    <property type="molecule type" value="Genomic_DNA"/>
</dbReference>
<dbReference type="Proteomes" id="UP000010931">
    <property type="component" value="Unassembled WGS sequence"/>
</dbReference>
<evidence type="ECO:0000313" key="1">
    <source>
        <dbReference type="EMBL" id="ELP66120.1"/>
    </source>
</evidence>
<sequence>MPSPWRPRRRAWCPNCQCLRALTFALVLVTIAYAGSTPRLR</sequence>
<protein>
    <submittedName>
        <fullName evidence="1">Uncharacterized protein</fullName>
    </submittedName>
</protein>
<keyword evidence="2" id="KW-1185">Reference proteome</keyword>
<reference evidence="1 2" key="1">
    <citation type="journal article" date="2011" name="Plasmid">
        <title>Streptomyces turgidiscabies Car8 contains a modular pathogenicity island that shares virulence genes with other actinobacterial plant pathogens.</title>
        <authorList>
            <person name="Huguet-Tapia J.C."/>
            <person name="Badger J.H."/>
            <person name="Loria R."/>
            <person name="Pettis G.S."/>
        </authorList>
    </citation>
    <scope>NUCLEOTIDE SEQUENCE [LARGE SCALE GENOMIC DNA]</scope>
    <source>
        <strain evidence="1 2">Car8</strain>
    </source>
</reference>
<dbReference type="AlphaFoldDB" id="L7F663"/>
<comment type="caution">
    <text evidence="1">The sequence shown here is derived from an EMBL/GenBank/DDBJ whole genome shotgun (WGS) entry which is preliminary data.</text>
</comment>